<feature type="domain" description="AMP-dependent synthetase/ligase" evidence="1">
    <location>
        <begin position="95"/>
        <end position="291"/>
    </location>
</feature>
<dbReference type="PANTHER" id="PTHR43845:SF1">
    <property type="entry name" value="BLR5969 PROTEIN"/>
    <property type="match status" value="1"/>
</dbReference>
<reference evidence="2" key="1">
    <citation type="submission" date="2020-07" db="EMBL/GenBank/DDBJ databases">
        <title>Huge and variable diversity of episymbiotic CPR bacteria and DPANN archaea in groundwater ecosystems.</title>
        <authorList>
            <person name="He C.Y."/>
            <person name="Keren R."/>
            <person name="Whittaker M."/>
            <person name="Farag I.F."/>
            <person name="Doudna J."/>
            <person name="Cate J.H.D."/>
            <person name="Banfield J.F."/>
        </authorList>
    </citation>
    <scope>NUCLEOTIDE SEQUENCE</scope>
    <source>
        <strain evidence="2">NC_groundwater_717_Ag_S-0.2um_59_8</strain>
    </source>
</reference>
<accession>A0A932M1T9</accession>
<name>A0A932M1T9_UNCTE</name>
<dbReference type="InterPro" id="IPR042099">
    <property type="entry name" value="ANL_N_sf"/>
</dbReference>
<dbReference type="InterPro" id="IPR000873">
    <property type="entry name" value="AMP-dep_synth/lig_dom"/>
</dbReference>
<protein>
    <submittedName>
        <fullName evidence="2">AMP-binding protein</fullName>
    </submittedName>
</protein>
<sequence>MYANEKLETASRDRIRSIQEEKLQALLDQVARSNRFYQEKWQKAGVNPRDIRTLDDLRRLPFTTKSELSQNQKDYPLFGTDLTYPLERYIRFHQTSGTTGQPLRWIDTPESWDWFVSAWSYIFTAGGVGPGDRIYFAFSFGPFIGFWAAVEGARLVSALVLPGGGLDSIQRLNAIQDNEATVLLCTPTYALRLAEAGREKGIDTARSTIRTTIHAGEPGASIPATRRRIEEAWGARCLDHAGATEVGAHSFECQENGGGLHIIETEFIAEVLDPQTQEPVKPGERGELVITNLGRIASPVIRYRTGDLVEPNWERCVCGRTF</sequence>
<evidence type="ECO:0000313" key="3">
    <source>
        <dbReference type="Proteomes" id="UP000741360"/>
    </source>
</evidence>
<dbReference type="AlphaFoldDB" id="A0A932M1T9"/>
<gene>
    <name evidence="2" type="ORF">HYY65_14200</name>
</gene>
<proteinExistence type="predicted"/>
<dbReference type="SUPFAM" id="SSF56801">
    <property type="entry name" value="Acetyl-CoA synthetase-like"/>
    <property type="match status" value="1"/>
</dbReference>
<dbReference type="PANTHER" id="PTHR43845">
    <property type="entry name" value="BLR5969 PROTEIN"/>
    <property type="match status" value="1"/>
</dbReference>
<dbReference type="Proteomes" id="UP000741360">
    <property type="component" value="Unassembled WGS sequence"/>
</dbReference>
<evidence type="ECO:0000259" key="1">
    <source>
        <dbReference type="Pfam" id="PF00501"/>
    </source>
</evidence>
<dbReference type="Pfam" id="PF00501">
    <property type="entry name" value="AMP-binding"/>
    <property type="match status" value="1"/>
</dbReference>
<comment type="caution">
    <text evidence="2">The sequence shown here is derived from an EMBL/GenBank/DDBJ whole genome shotgun (WGS) entry which is preliminary data.</text>
</comment>
<dbReference type="Gene3D" id="3.40.50.12780">
    <property type="entry name" value="N-terminal domain of ligase-like"/>
    <property type="match status" value="1"/>
</dbReference>
<evidence type="ECO:0000313" key="2">
    <source>
        <dbReference type="EMBL" id="MBI3016177.1"/>
    </source>
</evidence>
<feature type="non-terminal residue" evidence="2">
    <location>
        <position position="322"/>
    </location>
</feature>
<dbReference type="EMBL" id="JACPSX010000270">
    <property type="protein sequence ID" value="MBI3016177.1"/>
    <property type="molecule type" value="Genomic_DNA"/>
</dbReference>
<organism evidence="2 3">
    <name type="scientific">Tectimicrobiota bacterium</name>
    <dbReference type="NCBI Taxonomy" id="2528274"/>
    <lineage>
        <taxon>Bacteria</taxon>
        <taxon>Pseudomonadati</taxon>
        <taxon>Nitrospinota/Tectimicrobiota group</taxon>
        <taxon>Candidatus Tectimicrobiota</taxon>
    </lineage>
</organism>